<feature type="compositionally biased region" description="Basic and acidic residues" evidence="2">
    <location>
        <begin position="758"/>
        <end position="768"/>
    </location>
</feature>
<feature type="region of interest" description="Disordered" evidence="2">
    <location>
        <begin position="814"/>
        <end position="896"/>
    </location>
</feature>
<protein>
    <recommendedName>
        <fullName evidence="4">Synaptobrevin, longin-like domain protein</fullName>
    </recommendedName>
</protein>
<organism evidence="3">
    <name type="scientific">Tanacetum cinerariifolium</name>
    <name type="common">Dalmatian daisy</name>
    <name type="synonym">Chrysanthemum cinerariifolium</name>
    <dbReference type="NCBI Taxonomy" id="118510"/>
    <lineage>
        <taxon>Eukaryota</taxon>
        <taxon>Viridiplantae</taxon>
        <taxon>Streptophyta</taxon>
        <taxon>Embryophyta</taxon>
        <taxon>Tracheophyta</taxon>
        <taxon>Spermatophyta</taxon>
        <taxon>Magnoliopsida</taxon>
        <taxon>eudicotyledons</taxon>
        <taxon>Gunneridae</taxon>
        <taxon>Pentapetalae</taxon>
        <taxon>asterids</taxon>
        <taxon>campanulids</taxon>
        <taxon>Asterales</taxon>
        <taxon>Asteraceae</taxon>
        <taxon>Asteroideae</taxon>
        <taxon>Anthemideae</taxon>
        <taxon>Anthemidinae</taxon>
        <taxon>Tanacetum</taxon>
    </lineage>
</organism>
<feature type="region of interest" description="Disordered" evidence="2">
    <location>
        <begin position="716"/>
        <end position="800"/>
    </location>
</feature>
<feature type="coiled-coil region" evidence="1">
    <location>
        <begin position="304"/>
        <end position="359"/>
    </location>
</feature>
<evidence type="ECO:0008006" key="4">
    <source>
        <dbReference type="Google" id="ProtNLM"/>
    </source>
</evidence>
<evidence type="ECO:0000256" key="2">
    <source>
        <dbReference type="SAM" id="MobiDB-lite"/>
    </source>
</evidence>
<keyword evidence="1" id="KW-0175">Coiled coil</keyword>
<evidence type="ECO:0000256" key="1">
    <source>
        <dbReference type="SAM" id="Coils"/>
    </source>
</evidence>
<dbReference type="AlphaFoldDB" id="A0A6L2MH75"/>
<reference evidence="3" key="1">
    <citation type="journal article" date="2019" name="Sci. Rep.">
        <title>Draft genome of Tanacetum cinerariifolium, the natural source of mosquito coil.</title>
        <authorList>
            <person name="Yamashiro T."/>
            <person name="Shiraishi A."/>
            <person name="Satake H."/>
            <person name="Nakayama K."/>
        </authorList>
    </citation>
    <scope>NUCLEOTIDE SEQUENCE</scope>
</reference>
<evidence type="ECO:0000313" key="3">
    <source>
        <dbReference type="EMBL" id="GEU73311.1"/>
    </source>
</evidence>
<feature type="compositionally biased region" description="Basic and acidic residues" evidence="2">
    <location>
        <begin position="740"/>
        <end position="749"/>
    </location>
</feature>
<feature type="compositionally biased region" description="Acidic residues" evidence="2">
    <location>
        <begin position="263"/>
        <end position="276"/>
    </location>
</feature>
<name>A0A6L2MH75_TANCI</name>
<feature type="region of interest" description="Disordered" evidence="2">
    <location>
        <begin position="1062"/>
        <end position="1092"/>
    </location>
</feature>
<feature type="compositionally biased region" description="Basic and acidic residues" evidence="2">
    <location>
        <begin position="832"/>
        <end position="858"/>
    </location>
</feature>
<proteinExistence type="predicted"/>
<feature type="region of interest" description="Disordered" evidence="2">
    <location>
        <begin position="260"/>
        <end position="292"/>
    </location>
</feature>
<dbReference type="EMBL" id="BKCJ010006663">
    <property type="protein sequence ID" value="GEU73311.1"/>
    <property type="molecule type" value="Genomic_DNA"/>
</dbReference>
<accession>A0A6L2MH75</accession>
<comment type="caution">
    <text evidence="3">The sequence shown here is derived from an EMBL/GenBank/DDBJ whole genome shotgun (WGS) entry which is preliminary data.</text>
</comment>
<feature type="region of interest" description="Disordered" evidence="2">
    <location>
        <begin position="495"/>
        <end position="545"/>
    </location>
</feature>
<feature type="compositionally biased region" description="Basic and acidic residues" evidence="2">
    <location>
        <begin position="495"/>
        <end position="511"/>
    </location>
</feature>
<gene>
    <name evidence="3" type="ORF">Tci_045289</name>
</gene>
<sequence>MTSLFAESHNMVAILEKSDAAQGFEQIIDFLSGSYIHYALTVNPHVYISCIKQFWNTAVVKRSGDVTRLQALVNKKRIMITREVVHEILQLNDSEDVICLLNDEIFAGLARMGYEKPSTKLTFYKAFFSTQWKFFIHTILHSLSAKRTSWNEFSSVMASALICLSSGQRFNFSKYIFESLVCNVDSTSKFYMYPRFIQLIIQSNIADLSKHTNRYISLVLTQKVFANMRRVGKGFSGVETPLFETMLAVRDIAEEAKAQIPAQDDDVQEHAEEEVATDVVSPTPTSPSPSSPVLDTCSTIVLRVKGLENANAAQQLEIIKLKARVKKLERLNKVKSSKLRRLKKWKKAINEEMVSLEKNQTCSLVRISARKKASQRLWLFKVKEDQNGRKSDVHQVGDEREVEVLRSFNWPPSELITDDVHRVPYVCRYKKVRALALFKGRELMTHLIMINSSINSIISSRMMRSSVEMTRVEELHINTLAETLTVKDKGKGILIEDPKPMKKKDQTREEMEKEDEEIIKSINETPAQKATKRRKPSEEAQEADNLRGRLEIVQDEDHDVFVEAIPLAQKVPVVDYQVVAIDNKPRYKIIRADDTHQFYISFTTLLKDFDREDLEALWRIVKDRFSTKKPTHFSDEYLLLTLKTMFRELDEHDAIWRNQKSVHGLALVKRWKLLTSCGVHAKVKAVQDAAAGHAKRTKKVTKLPQTSVRDLRADEAVYKEGTQVPRNHIGGADAQTRFETTSKKSRDAPLSEVNTSRSGEDRMEHSDDLTDFVPPTPHDSSLLGGYTLGSDKEEAQTTQDKVITRLKLRVRRLEEKRKARTSHPIKRRKFKGRVETSTDKSLGEDSSKQGKNDNKIEELNLTDGADTEVIVKDKGSGEKGGSTTNQVSNARPEVSAASVPANVKGVAFRDVEEPPRLTRSTTTLQPLPTIDLKDKDRAQKEKQKQDEATIVILTEEFDEIQARIDADHELAIRMTHKEQEKYTNEERGRFLAEYFERKKKQIVPERAEAIRNKPPTRTQIRNMMITYLIHIGNDEEESADYEHEKEELRMWLTVISDKEETVDPEILSTKEKVSPHQGIDGEDAELEARSLS</sequence>
<feature type="compositionally biased region" description="Basic residues" evidence="2">
    <location>
        <begin position="818"/>
        <end position="831"/>
    </location>
</feature>